<dbReference type="AlphaFoldDB" id="A0A5M8PDA9"/>
<feature type="compositionally biased region" description="Basic and acidic residues" evidence="1">
    <location>
        <begin position="51"/>
        <end position="60"/>
    </location>
</feature>
<dbReference type="OrthoDB" id="5358884at2759"/>
<evidence type="ECO:0008006" key="5">
    <source>
        <dbReference type="Google" id="ProtNLM"/>
    </source>
</evidence>
<sequence>MDSRSSIPDGIELVPSDGIQTFYHQVDKQVAESYLGTGQHGTNNDPIQYESHGESPSDKHKTILGMGKKRTWGLFFLVGIIVVAALVGVAAGVSTAAKNKSPAAATTTITASPQSPVSSSPSSTASATATTIAASASDCPTANGTVYTSKYTTSGSVPPDAGLIFTLYCQLQFAHSDTCNMFEVLVSSLDQCVEACASYNFFHGNRGCQGAVFNTAAAIPGNCWALSGNGNGTGVSNPNSDLYYGWLTGSVE</sequence>
<evidence type="ECO:0000256" key="2">
    <source>
        <dbReference type="SAM" id="Phobius"/>
    </source>
</evidence>
<feature type="region of interest" description="Disordered" evidence="1">
    <location>
        <begin position="36"/>
        <end position="60"/>
    </location>
</feature>
<comment type="caution">
    <text evidence="3">The sequence shown here is derived from an EMBL/GenBank/DDBJ whole genome shotgun (WGS) entry which is preliminary data.</text>
</comment>
<protein>
    <recommendedName>
        <fullName evidence="5">Apple domain-containing protein</fullName>
    </recommendedName>
</protein>
<evidence type="ECO:0000313" key="4">
    <source>
        <dbReference type="Proteomes" id="UP000324767"/>
    </source>
</evidence>
<reference evidence="3 4" key="1">
    <citation type="submission" date="2019-09" db="EMBL/GenBank/DDBJ databases">
        <title>The hologenome of the rock-dwelling lichen Lasallia pustulata.</title>
        <authorList>
            <person name="Greshake Tzovaras B."/>
            <person name="Segers F."/>
            <person name="Bicker A."/>
            <person name="Dal Grande F."/>
            <person name="Otte J."/>
            <person name="Hankeln T."/>
            <person name="Schmitt I."/>
            <person name="Ebersberger I."/>
        </authorList>
    </citation>
    <scope>NUCLEOTIDE SEQUENCE [LARGE SCALE GENOMIC DNA]</scope>
    <source>
        <strain evidence="3">A1-1</strain>
    </source>
</reference>
<evidence type="ECO:0000256" key="1">
    <source>
        <dbReference type="SAM" id="MobiDB-lite"/>
    </source>
</evidence>
<evidence type="ECO:0000313" key="3">
    <source>
        <dbReference type="EMBL" id="KAA6407309.1"/>
    </source>
</evidence>
<name>A0A5M8PDA9_9LECA</name>
<dbReference type="EMBL" id="VXIT01000018">
    <property type="protein sequence ID" value="KAA6407309.1"/>
    <property type="molecule type" value="Genomic_DNA"/>
</dbReference>
<gene>
    <name evidence="3" type="ORF">FRX48_08857</name>
</gene>
<keyword evidence="2" id="KW-0812">Transmembrane</keyword>
<organism evidence="3 4">
    <name type="scientific">Lasallia pustulata</name>
    <dbReference type="NCBI Taxonomy" id="136370"/>
    <lineage>
        <taxon>Eukaryota</taxon>
        <taxon>Fungi</taxon>
        <taxon>Dikarya</taxon>
        <taxon>Ascomycota</taxon>
        <taxon>Pezizomycotina</taxon>
        <taxon>Lecanoromycetes</taxon>
        <taxon>OSLEUM clade</taxon>
        <taxon>Umbilicariomycetidae</taxon>
        <taxon>Umbilicariales</taxon>
        <taxon>Umbilicariaceae</taxon>
        <taxon>Lasallia</taxon>
    </lineage>
</organism>
<proteinExistence type="predicted"/>
<accession>A0A5M8PDA9</accession>
<dbReference type="Proteomes" id="UP000324767">
    <property type="component" value="Unassembled WGS sequence"/>
</dbReference>
<keyword evidence="2" id="KW-1133">Transmembrane helix</keyword>
<feature type="transmembrane region" description="Helical" evidence="2">
    <location>
        <begin position="71"/>
        <end position="93"/>
    </location>
</feature>
<keyword evidence="2" id="KW-0472">Membrane</keyword>